<accession>A0A6C0HTS7</accession>
<protein>
    <submittedName>
        <fullName evidence="1">Uncharacterized protein</fullName>
    </submittedName>
</protein>
<reference evidence="1" key="1">
    <citation type="journal article" date="2020" name="Nature">
        <title>Giant virus diversity and host interactions through global metagenomics.</title>
        <authorList>
            <person name="Schulz F."/>
            <person name="Roux S."/>
            <person name="Paez-Espino D."/>
            <person name="Jungbluth S."/>
            <person name="Walsh D.A."/>
            <person name="Denef V.J."/>
            <person name="McMahon K.D."/>
            <person name="Konstantinidis K.T."/>
            <person name="Eloe-Fadrosh E.A."/>
            <person name="Kyrpides N.C."/>
            <person name="Woyke T."/>
        </authorList>
    </citation>
    <scope>NUCLEOTIDE SEQUENCE</scope>
    <source>
        <strain evidence="1">GVMAG-M-3300023184-16</strain>
    </source>
</reference>
<organism evidence="1">
    <name type="scientific">viral metagenome</name>
    <dbReference type="NCBI Taxonomy" id="1070528"/>
    <lineage>
        <taxon>unclassified sequences</taxon>
        <taxon>metagenomes</taxon>
        <taxon>organismal metagenomes</taxon>
    </lineage>
</organism>
<sequence length="139" mass="16337">MNPSTVTKCLVLKASSLLPELQEMVKSYAFYDTQEYHRHKFHKTLQIIGEAYSRKNGYKKDIDSETDEWWTFIPRNKELVFPEMGEQLCLHAKSCSRCGNYRSSKTNFLDQHNQNTCTRIQCDCSYQSADFIHYYDGVL</sequence>
<dbReference type="AlphaFoldDB" id="A0A6C0HTS7"/>
<name>A0A6C0HTS7_9ZZZZ</name>
<proteinExistence type="predicted"/>
<dbReference type="EMBL" id="MN740015">
    <property type="protein sequence ID" value="QHT83939.1"/>
    <property type="molecule type" value="Genomic_DNA"/>
</dbReference>
<evidence type="ECO:0000313" key="1">
    <source>
        <dbReference type="EMBL" id="QHT83939.1"/>
    </source>
</evidence>